<reference evidence="1 2" key="1">
    <citation type="submission" date="2018-08" db="EMBL/GenBank/DDBJ databases">
        <title>Fibrisoma montanum sp. nov., isolated from Danxia mountain soil.</title>
        <authorList>
            <person name="Huang Y."/>
        </authorList>
    </citation>
    <scope>NUCLEOTIDE SEQUENCE [LARGE SCALE GENOMIC DNA]</scope>
    <source>
        <strain evidence="1 2">HYT19</strain>
    </source>
</reference>
<dbReference type="OrthoDB" id="961034at2"/>
<accession>A0A418M3B4</accession>
<gene>
    <name evidence="1" type="ORF">DYU11_19890</name>
</gene>
<proteinExistence type="predicted"/>
<comment type="caution">
    <text evidence="1">The sequence shown here is derived from an EMBL/GenBank/DDBJ whole genome shotgun (WGS) entry which is preliminary data.</text>
</comment>
<protein>
    <submittedName>
        <fullName evidence="1">Uncharacterized protein</fullName>
    </submittedName>
</protein>
<name>A0A418M3B4_9BACT</name>
<dbReference type="RefSeq" id="WP_119669482.1">
    <property type="nucleotide sequence ID" value="NZ_QXED01000006.1"/>
</dbReference>
<sequence length="62" mass="7125">MIAPDGSKEGWHESDYCDKARHELIRFIKNRKLYVDYVEVAFGGDDKGADLTAFNEEEVDDD</sequence>
<dbReference type="AlphaFoldDB" id="A0A418M3B4"/>
<dbReference type="Proteomes" id="UP000283523">
    <property type="component" value="Unassembled WGS sequence"/>
</dbReference>
<organism evidence="1 2">
    <name type="scientific">Fibrisoma montanum</name>
    <dbReference type="NCBI Taxonomy" id="2305895"/>
    <lineage>
        <taxon>Bacteria</taxon>
        <taxon>Pseudomonadati</taxon>
        <taxon>Bacteroidota</taxon>
        <taxon>Cytophagia</taxon>
        <taxon>Cytophagales</taxon>
        <taxon>Spirosomataceae</taxon>
        <taxon>Fibrisoma</taxon>
    </lineage>
</organism>
<keyword evidence="2" id="KW-1185">Reference proteome</keyword>
<dbReference type="EMBL" id="QXED01000006">
    <property type="protein sequence ID" value="RIV20315.1"/>
    <property type="molecule type" value="Genomic_DNA"/>
</dbReference>
<evidence type="ECO:0000313" key="2">
    <source>
        <dbReference type="Proteomes" id="UP000283523"/>
    </source>
</evidence>
<evidence type="ECO:0000313" key="1">
    <source>
        <dbReference type="EMBL" id="RIV20315.1"/>
    </source>
</evidence>